<dbReference type="Pfam" id="PF20706">
    <property type="entry name" value="GT4-conflict"/>
    <property type="match status" value="1"/>
</dbReference>
<dbReference type="Gene3D" id="3.40.50.2000">
    <property type="entry name" value="Glycogen Phosphorylase B"/>
    <property type="match status" value="2"/>
</dbReference>
<protein>
    <recommendedName>
        <fullName evidence="1">D-inositol 3-phosphate glycosyltransferase</fullName>
    </recommendedName>
</protein>
<dbReference type="InterPro" id="IPR050194">
    <property type="entry name" value="Glycosyltransferase_grp1"/>
</dbReference>
<dbReference type="EMBL" id="CP063169">
    <property type="protein sequence ID" value="QOR72720.1"/>
    <property type="molecule type" value="Genomic_DNA"/>
</dbReference>
<proteinExistence type="predicted"/>
<accession>A0A7M1SYR5</accession>
<sequence>MNVVIRELAKELARHGCTVDVITRRTDPHEPEARELDPGVQLRVVTAGPCEVRPKREHEAFVPAFAAALAAGPRYDVVHAHHWYSGLAAEPAVARWGVPLVQSFHSIAAPAHTDLTEGERPESPGRLTAEAHLAERADALLAVSAAERRTIIERLGAAADRVHVVPPGVDTEQFHPAAPRREGRSRVGGRGYLLVAARLEPLKGVDLAIETLGLLDGDSGPDLVICGGATAGYDDYVASLHTLVAERGLEDRVRFLEPQDRSELAALMREATLVLNPSHSETYGLTALEAAASGVPVVVAASGGLVEAVRDHVTGRILDSRDPRDWADVVGGLLADPAARERMSAAGRAHAEQHTWGRMAEGSLAVYESVVGHRSAPGGA</sequence>
<dbReference type="PANTHER" id="PTHR45947">
    <property type="entry name" value="SULFOQUINOVOSYL TRANSFERASE SQD2"/>
    <property type="match status" value="1"/>
</dbReference>
<dbReference type="KEGG" id="halt:IM660_10850"/>
<organism evidence="2 3">
    <name type="scientific">Ruania alkalisoli</name>
    <dbReference type="NCBI Taxonomy" id="2779775"/>
    <lineage>
        <taxon>Bacteria</taxon>
        <taxon>Bacillati</taxon>
        <taxon>Actinomycetota</taxon>
        <taxon>Actinomycetes</taxon>
        <taxon>Micrococcales</taxon>
        <taxon>Ruaniaceae</taxon>
        <taxon>Ruania</taxon>
    </lineage>
</organism>
<dbReference type="PANTHER" id="PTHR45947:SF3">
    <property type="entry name" value="SULFOQUINOVOSYL TRANSFERASE SQD2"/>
    <property type="match status" value="1"/>
</dbReference>
<dbReference type="GO" id="GO:0016757">
    <property type="term" value="F:glycosyltransferase activity"/>
    <property type="evidence" value="ECO:0007669"/>
    <property type="project" value="TreeGrafter"/>
</dbReference>
<keyword evidence="2" id="KW-0808">Transferase</keyword>
<reference evidence="2 3" key="1">
    <citation type="submission" date="2020-10" db="EMBL/GenBank/DDBJ databases">
        <title>Haloactinobacterium sp. RN3S43, a bacterium isolated from saline soil.</title>
        <authorList>
            <person name="Sun J.-Q."/>
        </authorList>
    </citation>
    <scope>NUCLEOTIDE SEQUENCE [LARGE SCALE GENOMIC DNA]</scope>
    <source>
        <strain evidence="2 3">RN3S43</strain>
    </source>
</reference>
<gene>
    <name evidence="2" type="ORF">IM660_10850</name>
</gene>
<dbReference type="AlphaFoldDB" id="A0A7M1SYR5"/>
<evidence type="ECO:0000256" key="1">
    <source>
        <dbReference type="ARBA" id="ARBA00021292"/>
    </source>
</evidence>
<evidence type="ECO:0000313" key="3">
    <source>
        <dbReference type="Proteomes" id="UP000593758"/>
    </source>
</evidence>
<dbReference type="SUPFAM" id="SSF53756">
    <property type="entry name" value="UDP-Glycosyltransferase/glycogen phosphorylase"/>
    <property type="match status" value="1"/>
</dbReference>
<dbReference type="Proteomes" id="UP000593758">
    <property type="component" value="Chromosome"/>
</dbReference>
<keyword evidence="3" id="KW-1185">Reference proteome</keyword>
<name>A0A7M1SYR5_9MICO</name>
<evidence type="ECO:0000313" key="2">
    <source>
        <dbReference type="EMBL" id="QOR72720.1"/>
    </source>
</evidence>